<dbReference type="CDD" id="cd03250">
    <property type="entry name" value="ABCC_MRP_domain1"/>
    <property type="match status" value="1"/>
</dbReference>
<feature type="transmembrane region" description="Helical" evidence="10">
    <location>
        <begin position="73"/>
        <end position="93"/>
    </location>
</feature>
<dbReference type="PANTHER" id="PTHR24223">
    <property type="entry name" value="ATP-BINDING CASSETTE SUB-FAMILY C"/>
    <property type="match status" value="1"/>
</dbReference>
<dbReference type="CDD" id="cd18596">
    <property type="entry name" value="ABC_6TM_VMR1_D1_like"/>
    <property type="match status" value="1"/>
</dbReference>
<dbReference type="Gene3D" id="1.20.1560.10">
    <property type="entry name" value="ABC transporter type 1, transmembrane domain"/>
    <property type="match status" value="2"/>
</dbReference>
<evidence type="ECO:0000259" key="11">
    <source>
        <dbReference type="PROSITE" id="PS50893"/>
    </source>
</evidence>
<sequence>GGGGRVEGAEGNEGNGAAKPDKVERDNLVGRINTLVTVDVDNILNAKGFLFVVIQVPLELALALVFLYKVLGWSALVGFASMILVSPLPSLLAQRIQDIQAQKLKRACHDARVEAVTETVGVLRMIKLFGWERKMSDVIKEKREDELRWLWKDRIISLLNDDVNYVIPMLTMIITYATYSLIMKESLNASKVFSSMAVFDMIRGDLSRVSSMLVLMLKGLHLHTASDPRIIIDAIVVWLAGKVSLERIGDFLTSTELLDEFGGRNGHWSQVEGASPVNSSEDGPHTDVVGFNNAVFSWSGDPKEGGETPSSNSRAFRLRVEGLLTFKRGCINLIVGPTGAGKTSVLMALLGEMHFTPPAADSWYHLPREGGVAYAAQESWVQNETIRENILFGSRYDEERYRKVIEQCALKRDIELFEAGDLTEVGEKGLTLSGGQKARVTLARAIYSSAEVLLLDDILAALDVHTSKWIVEHCLAGDLVRGRTVLLVTHNVALTSPMASHIVSVDINGHVRDVGTDISAALKSDPLLAQEVEHEADEAELEKEVIDTIHKEDTVTKTDGKLVLDEEIIEGRVTWRSIMLFIKGLGGNHSLLFLGVWVCAMILLHSTDLFAVWFLGYWGSQYETHSPEDVASQYYIVGYTLILFTTVVIYTSETAGYLWGAMRASRVINAQLVESVLGSTFRWLDKTPAARIITRCTQDIAAVDGELASNFAAVVDYLIMTLVKLAGPVIFTPIFLLPGVVIGVVGVYLSNIYLKAQMSVKREMSNARSPVLSHFGAAIAGMVSIRAYGAQQSFKSESLHRIDRFIRIARTSYNLNRWIAIRIDLLAAVFTTGVVSYLLIRKNLNAANTGFSLKASLEFCSFILWLVRYYTNFEVCCNSLERIQSYLDIEHEPKSTKEGKPPAAWPKTGDLRVERLSARYSATGPNVLHELSFEVKSGERIGIVGRTGSGKSSLTLSLLRCIITEGTVYYDGLATDKVNLEDLRSSITIIPQIPELLSGTLRRNLDPFDQNDDLTLNNALRAAGLFSLQSESEEARLTLDSAIVNGGNNLSVAADFRRRQVVMVLSLTCRVNGDFAATSAIDHKTDSVIQSSLRTELGPDVTVLTVAHRLQTIMDADKIMVLDHGNMVEYDAPQALLTKKGGYFKALVDESGDRQALYAMAQRKGIDSAGRHL</sequence>
<evidence type="ECO:0000256" key="8">
    <source>
        <dbReference type="ARBA" id="ARBA00023136"/>
    </source>
</evidence>
<keyword evidence="8 10" id="KW-0472">Membrane</keyword>
<dbReference type="InterPro" id="IPR003593">
    <property type="entry name" value="AAA+_ATPase"/>
</dbReference>
<feature type="transmembrane region" description="Helical" evidence="10">
    <location>
        <begin position="729"/>
        <end position="750"/>
    </location>
</feature>
<feature type="domain" description="ABC transmembrane type-1" evidence="12">
    <location>
        <begin position="26"/>
        <end position="218"/>
    </location>
</feature>
<evidence type="ECO:0000256" key="1">
    <source>
        <dbReference type="ARBA" id="ARBA00004141"/>
    </source>
</evidence>
<evidence type="ECO:0000256" key="5">
    <source>
        <dbReference type="ARBA" id="ARBA00022741"/>
    </source>
</evidence>
<dbReference type="OrthoDB" id="6500128at2759"/>
<name>A0A409VXM8_9AGAR</name>
<feature type="domain" description="ABC transporter" evidence="11">
    <location>
        <begin position="911"/>
        <end position="1149"/>
    </location>
</feature>
<dbReference type="InParanoid" id="A0A409VXM8"/>
<dbReference type="InterPro" id="IPR036640">
    <property type="entry name" value="ABC1_TM_sf"/>
</dbReference>
<evidence type="ECO:0000256" key="9">
    <source>
        <dbReference type="SAM" id="MobiDB-lite"/>
    </source>
</evidence>
<evidence type="ECO:0000256" key="7">
    <source>
        <dbReference type="ARBA" id="ARBA00022989"/>
    </source>
</evidence>
<dbReference type="STRING" id="231916.A0A409VXM8"/>
<feature type="region of interest" description="Disordered" evidence="9">
    <location>
        <begin position="1"/>
        <end position="21"/>
    </location>
</feature>
<dbReference type="Pfam" id="PF00664">
    <property type="entry name" value="ABC_membrane"/>
    <property type="match status" value="2"/>
</dbReference>
<keyword evidence="6" id="KW-0067">ATP-binding</keyword>
<dbReference type="InterPro" id="IPR017871">
    <property type="entry name" value="ABC_transporter-like_CS"/>
</dbReference>
<evidence type="ECO:0000256" key="6">
    <source>
        <dbReference type="ARBA" id="ARBA00022840"/>
    </source>
</evidence>
<evidence type="ECO:0000313" key="13">
    <source>
        <dbReference type="EMBL" id="PPQ71032.1"/>
    </source>
</evidence>
<keyword evidence="3 10" id="KW-0812">Transmembrane</keyword>
<reference evidence="13 14" key="1">
    <citation type="journal article" date="2018" name="Evol. Lett.">
        <title>Horizontal gene cluster transfer increased hallucinogenic mushroom diversity.</title>
        <authorList>
            <person name="Reynolds H.T."/>
            <person name="Vijayakumar V."/>
            <person name="Gluck-Thaler E."/>
            <person name="Korotkin H.B."/>
            <person name="Matheny P.B."/>
            <person name="Slot J.C."/>
        </authorList>
    </citation>
    <scope>NUCLEOTIDE SEQUENCE [LARGE SCALE GENOMIC DNA]</scope>
    <source>
        <strain evidence="13 14">SRW20</strain>
    </source>
</reference>
<evidence type="ECO:0008006" key="15">
    <source>
        <dbReference type="Google" id="ProtNLM"/>
    </source>
</evidence>
<evidence type="ECO:0000256" key="4">
    <source>
        <dbReference type="ARBA" id="ARBA00022737"/>
    </source>
</evidence>
<dbReference type="PROSITE" id="PS50893">
    <property type="entry name" value="ABC_TRANSPORTER_2"/>
    <property type="match status" value="2"/>
</dbReference>
<evidence type="ECO:0000256" key="10">
    <source>
        <dbReference type="SAM" id="Phobius"/>
    </source>
</evidence>
<gene>
    <name evidence="13" type="ORF">CVT26_011497</name>
</gene>
<dbReference type="EMBL" id="NHYE01005518">
    <property type="protein sequence ID" value="PPQ71032.1"/>
    <property type="molecule type" value="Genomic_DNA"/>
</dbReference>
<feature type="transmembrane region" description="Helical" evidence="10">
    <location>
        <begin position="591"/>
        <end position="616"/>
    </location>
</feature>
<keyword evidence="14" id="KW-1185">Reference proteome</keyword>
<comment type="subcellular location">
    <subcellularLocation>
        <location evidence="1">Membrane</location>
        <topology evidence="1">Multi-pass membrane protein</topology>
    </subcellularLocation>
</comment>
<feature type="compositionally biased region" description="Gly residues" evidence="9">
    <location>
        <begin position="1"/>
        <end position="14"/>
    </location>
</feature>
<dbReference type="PROSITE" id="PS50929">
    <property type="entry name" value="ABC_TM1F"/>
    <property type="match status" value="2"/>
</dbReference>
<dbReference type="InterPro" id="IPR011527">
    <property type="entry name" value="ABC1_TM_dom"/>
</dbReference>
<feature type="non-terminal residue" evidence="13">
    <location>
        <position position="1"/>
    </location>
</feature>
<dbReference type="Pfam" id="PF00005">
    <property type="entry name" value="ABC_tran"/>
    <property type="match status" value="2"/>
</dbReference>
<dbReference type="FunCoup" id="A0A409VXM8">
    <property type="interactions" value="37"/>
</dbReference>
<dbReference type="GO" id="GO:0140359">
    <property type="term" value="F:ABC-type transporter activity"/>
    <property type="evidence" value="ECO:0007669"/>
    <property type="project" value="InterPro"/>
</dbReference>
<accession>A0A409VXM8</accession>
<evidence type="ECO:0000256" key="3">
    <source>
        <dbReference type="ARBA" id="ARBA00022692"/>
    </source>
</evidence>
<dbReference type="Gene3D" id="3.40.50.300">
    <property type="entry name" value="P-loop containing nucleotide triphosphate hydrolases"/>
    <property type="match status" value="2"/>
</dbReference>
<dbReference type="SUPFAM" id="SSF90123">
    <property type="entry name" value="ABC transporter transmembrane region"/>
    <property type="match status" value="2"/>
</dbReference>
<feature type="domain" description="ABC transporter" evidence="11">
    <location>
        <begin position="289"/>
        <end position="532"/>
    </location>
</feature>
<feature type="transmembrane region" description="Helical" evidence="10">
    <location>
        <begin position="636"/>
        <end position="659"/>
    </location>
</feature>
<comment type="caution">
    <text evidence="13">The sequence shown here is derived from an EMBL/GenBank/DDBJ whole genome shotgun (WGS) entry which is preliminary data.</text>
</comment>
<feature type="transmembrane region" description="Helical" evidence="10">
    <location>
        <begin position="819"/>
        <end position="839"/>
    </location>
</feature>
<dbReference type="SMART" id="SM00382">
    <property type="entry name" value="AAA"/>
    <property type="match status" value="2"/>
</dbReference>
<keyword evidence="2" id="KW-0813">Transport</keyword>
<keyword evidence="7 10" id="KW-1133">Transmembrane helix</keyword>
<dbReference type="SUPFAM" id="SSF52540">
    <property type="entry name" value="P-loop containing nucleoside triphosphate hydrolases"/>
    <property type="match status" value="2"/>
</dbReference>
<dbReference type="InterPro" id="IPR003439">
    <property type="entry name" value="ABC_transporter-like_ATP-bd"/>
</dbReference>
<evidence type="ECO:0000259" key="12">
    <source>
        <dbReference type="PROSITE" id="PS50929"/>
    </source>
</evidence>
<dbReference type="PANTHER" id="PTHR24223:SF356">
    <property type="entry name" value="ATP-BINDING CASSETTE TRANSPORTER ABC4"/>
    <property type="match status" value="1"/>
</dbReference>
<dbReference type="InterPro" id="IPR050173">
    <property type="entry name" value="ABC_transporter_C-like"/>
</dbReference>
<evidence type="ECO:0000313" key="14">
    <source>
        <dbReference type="Proteomes" id="UP000284706"/>
    </source>
</evidence>
<keyword evidence="4" id="KW-0677">Repeat</keyword>
<feature type="transmembrane region" description="Helical" evidence="10">
    <location>
        <begin position="49"/>
        <end position="67"/>
    </location>
</feature>
<dbReference type="GO" id="GO:0016020">
    <property type="term" value="C:membrane"/>
    <property type="evidence" value="ECO:0007669"/>
    <property type="project" value="UniProtKB-SubCell"/>
</dbReference>
<dbReference type="Proteomes" id="UP000284706">
    <property type="component" value="Unassembled WGS sequence"/>
</dbReference>
<dbReference type="GO" id="GO:0016887">
    <property type="term" value="F:ATP hydrolysis activity"/>
    <property type="evidence" value="ECO:0007669"/>
    <property type="project" value="InterPro"/>
</dbReference>
<dbReference type="FunFam" id="1.20.1560.10:FF:000013">
    <property type="entry name" value="ABC transporter C family member 2"/>
    <property type="match status" value="1"/>
</dbReference>
<dbReference type="GO" id="GO:0005524">
    <property type="term" value="F:ATP binding"/>
    <property type="evidence" value="ECO:0007669"/>
    <property type="project" value="UniProtKB-KW"/>
</dbReference>
<dbReference type="CDD" id="cd18604">
    <property type="entry name" value="ABC_6TM_VMR1_D2_like"/>
    <property type="match status" value="1"/>
</dbReference>
<evidence type="ECO:0000256" key="2">
    <source>
        <dbReference type="ARBA" id="ARBA00022448"/>
    </source>
</evidence>
<organism evidence="13 14">
    <name type="scientific">Gymnopilus dilepis</name>
    <dbReference type="NCBI Taxonomy" id="231916"/>
    <lineage>
        <taxon>Eukaryota</taxon>
        <taxon>Fungi</taxon>
        <taxon>Dikarya</taxon>
        <taxon>Basidiomycota</taxon>
        <taxon>Agaricomycotina</taxon>
        <taxon>Agaricomycetes</taxon>
        <taxon>Agaricomycetidae</taxon>
        <taxon>Agaricales</taxon>
        <taxon>Agaricineae</taxon>
        <taxon>Hymenogastraceae</taxon>
        <taxon>Gymnopilus</taxon>
    </lineage>
</organism>
<dbReference type="InterPro" id="IPR027417">
    <property type="entry name" value="P-loop_NTPase"/>
</dbReference>
<protein>
    <recommendedName>
        <fullName evidence="15">ABC transporter domain-containing protein</fullName>
    </recommendedName>
</protein>
<keyword evidence="5" id="KW-0547">Nucleotide-binding</keyword>
<feature type="domain" description="ABC transmembrane type-1" evidence="12">
    <location>
        <begin position="598"/>
        <end position="874"/>
    </location>
</feature>
<dbReference type="AlphaFoldDB" id="A0A409VXM8"/>
<proteinExistence type="predicted"/>
<dbReference type="PROSITE" id="PS00211">
    <property type="entry name" value="ABC_TRANSPORTER_1"/>
    <property type="match status" value="1"/>
</dbReference>